<dbReference type="PANTHER" id="PTHR37162">
    <property type="entry name" value="HAT FAMILY DIMERISATION DOMAINCONTAINING PROTEIN-RELATED"/>
    <property type="match status" value="1"/>
</dbReference>
<dbReference type="EMBL" id="CAACVG010011860">
    <property type="protein sequence ID" value="VEN59042.1"/>
    <property type="molecule type" value="Genomic_DNA"/>
</dbReference>
<evidence type="ECO:0000313" key="1">
    <source>
        <dbReference type="EMBL" id="VEN59042.1"/>
    </source>
</evidence>
<organism evidence="1 2">
    <name type="scientific">Callosobruchus maculatus</name>
    <name type="common">Southern cowpea weevil</name>
    <name type="synonym">Pulse bruchid</name>
    <dbReference type="NCBI Taxonomy" id="64391"/>
    <lineage>
        <taxon>Eukaryota</taxon>
        <taxon>Metazoa</taxon>
        <taxon>Ecdysozoa</taxon>
        <taxon>Arthropoda</taxon>
        <taxon>Hexapoda</taxon>
        <taxon>Insecta</taxon>
        <taxon>Pterygota</taxon>
        <taxon>Neoptera</taxon>
        <taxon>Endopterygota</taxon>
        <taxon>Coleoptera</taxon>
        <taxon>Polyphaga</taxon>
        <taxon>Cucujiformia</taxon>
        <taxon>Chrysomeloidea</taxon>
        <taxon>Chrysomelidae</taxon>
        <taxon>Bruchinae</taxon>
        <taxon>Bruchini</taxon>
        <taxon>Callosobruchus</taxon>
    </lineage>
</organism>
<keyword evidence="2" id="KW-1185">Reference proteome</keyword>
<gene>
    <name evidence="1" type="ORF">CALMAC_LOCUS17208</name>
</gene>
<proteinExistence type="predicted"/>
<dbReference type="OrthoDB" id="6783358at2759"/>
<protein>
    <submittedName>
        <fullName evidence="1">Uncharacterized protein</fullName>
    </submittedName>
</protein>
<reference evidence="1 2" key="1">
    <citation type="submission" date="2019-01" db="EMBL/GenBank/DDBJ databases">
        <authorList>
            <person name="Sayadi A."/>
        </authorList>
    </citation>
    <scope>NUCLEOTIDE SEQUENCE [LARGE SCALE GENOMIC DNA]</scope>
</reference>
<evidence type="ECO:0000313" key="2">
    <source>
        <dbReference type="Proteomes" id="UP000410492"/>
    </source>
</evidence>
<dbReference type="AlphaFoldDB" id="A0A653DFQ9"/>
<name>A0A653DFQ9_CALMS</name>
<dbReference type="PANTHER" id="PTHR37162:SF1">
    <property type="entry name" value="BED-TYPE DOMAIN-CONTAINING PROTEIN"/>
    <property type="match status" value="1"/>
</dbReference>
<sequence length="132" mass="16163">MQKNSSEAEEFVQDIYNYICRSPKRLKVYEEFQAFIDLKPHKLLRLSQTRWLSLEAVVKRILEKWQALKLYFTSEVIEEKDFMRPRQILDKFERPETEIYLSFLCYILPLINKLNLEFQSENRKSIFYLKEL</sequence>
<accession>A0A653DFQ9</accession>
<dbReference type="Proteomes" id="UP000410492">
    <property type="component" value="Unassembled WGS sequence"/>
</dbReference>